<proteinExistence type="predicted"/>
<organism evidence="2 3">
    <name type="scientific">Ilyodon furcidens</name>
    <name type="common">goldbreast splitfin</name>
    <dbReference type="NCBI Taxonomy" id="33524"/>
    <lineage>
        <taxon>Eukaryota</taxon>
        <taxon>Metazoa</taxon>
        <taxon>Chordata</taxon>
        <taxon>Craniata</taxon>
        <taxon>Vertebrata</taxon>
        <taxon>Euteleostomi</taxon>
        <taxon>Actinopterygii</taxon>
        <taxon>Neopterygii</taxon>
        <taxon>Teleostei</taxon>
        <taxon>Neoteleostei</taxon>
        <taxon>Acanthomorphata</taxon>
        <taxon>Ovalentaria</taxon>
        <taxon>Atherinomorphae</taxon>
        <taxon>Cyprinodontiformes</taxon>
        <taxon>Goodeidae</taxon>
        <taxon>Ilyodon</taxon>
    </lineage>
</organism>
<comment type="caution">
    <text evidence="2">The sequence shown here is derived from an EMBL/GenBank/DDBJ whole genome shotgun (WGS) entry which is preliminary data.</text>
</comment>
<keyword evidence="1" id="KW-0732">Signal</keyword>
<evidence type="ECO:0000313" key="3">
    <source>
        <dbReference type="Proteomes" id="UP001482620"/>
    </source>
</evidence>
<keyword evidence="3" id="KW-1185">Reference proteome</keyword>
<gene>
    <name evidence="2" type="ORF">ILYODFUR_015594</name>
</gene>
<dbReference type="Proteomes" id="UP001482620">
    <property type="component" value="Unassembled WGS sequence"/>
</dbReference>
<protein>
    <submittedName>
        <fullName evidence="2">Uncharacterized protein</fullName>
    </submittedName>
</protein>
<dbReference type="EMBL" id="JAHRIQ010047716">
    <property type="protein sequence ID" value="MEQ2236718.1"/>
    <property type="molecule type" value="Genomic_DNA"/>
</dbReference>
<feature type="signal peptide" evidence="1">
    <location>
        <begin position="1"/>
        <end position="28"/>
    </location>
</feature>
<sequence length="133" mass="14471">MPILFMTAHFCPASCMLAFMSRLAPSTACYLWKDVPQTSQSSNDKITIPPSCNLNMDIRVTGDLVPISSDLQPRGGVFPIIMQNGLSKGSLPWVSQLPDHLRGPNYCLSVNRLLEIGTSSPVSNYGISGIENE</sequence>
<evidence type="ECO:0000256" key="1">
    <source>
        <dbReference type="SAM" id="SignalP"/>
    </source>
</evidence>
<feature type="chain" id="PRO_5047025402" evidence="1">
    <location>
        <begin position="29"/>
        <end position="133"/>
    </location>
</feature>
<accession>A0ABV0TUX4</accession>
<reference evidence="2 3" key="1">
    <citation type="submission" date="2021-06" db="EMBL/GenBank/DDBJ databases">
        <authorList>
            <person name="Palmer J.M."/>
        </authorList>
    </citation>
    <scope>NUCLEOTIDE SEQUENCE [LARGE SCALE GENOMIC DNA]</scope>
    <source>
        <strain evidence="3">if_2019</strain>
        <tissue evidence="2">Muscle</tissue>
    </source>
</reference>
<name>A0ABV0TUX4_9TELE</name>
<evidence type="ECO:0000313" key="2">
    <source>
        <dbReference type="EMBL" id="MEQ2236718.1"/>
    </source>
</evidence>